<dbReference type="EMBL" id="JAZEWV010000025">
    <property type="protein sequence ID" value="MEE4545151.1"/>
    <property type="molecule type" value="Genomic_DNA"/>
</dbReference>
<reference evidence="3 4" key="1">
    <citation type="submission" date="2023-12" db="EMBL/GenBank/DDBJ databases">
        <title>Streptomyces sp. V4-01.</title>
        <authorList>
            <person name="Somphong A."/>
            <person name="Phongsopitanun W."/>
        </authorList>
    </citation>
    <scope>NUCLEOTIDE SEQUENCE [LARGE SCALE GENOMIC DNA]</scope>
    <source>
        <strain evidence="3 4">V4-01</strain>
    </source>
</reference>
<feature type="compositionally biased region" description="Low complexity" evidence="1">
    <location>
        <begin position="9"/>
        <end position="19"/>
    </location>
</feature>
<feature type="region of interest" description="Disordered" evidence="1">
    <location>
        <begin position="166"/>
        <end position="217"/>
    </location>
</feature>
<gene>
    <name evidence="3" type="ORF">V2S66_24680</name>
</gene>
<name>A0ABU7PH70_9ACTN</name>
<evidence type="ECO:0000313" key="3">
    <source>
        <dbReference type="EMBL" id="MEE4545151.1"/>
    </source>
</evidence>
<feature type="domain" description="SseB protein N-terminal" evidence="2">
    <location>
        <begin position="62"/>
        <end position="151"/>
    </location>
</feature>
<organism evidence="3 4">
    <name type="scientific">Actinacidiphila polyblastidii</name>
    <dbReference type="NCBI Taxonomy" id="3110430"/>
    <lineage>
        <taxon>Bacteria</taxon>
        <taxon>Bacillati</taxon>
        <taxon>Actinomycetota</taxon>
        <taxon>Actinomycetes</taxon>
        <taxon>Kitasatosporales</taxon>
        <taxon>Streptomycetaceae</taxon>
        <taxon>Actinacidiphila</taxon>
    </lineage>
</organism>
<dbReference type="Proteomes" id="UP001344658">
    <property type="component" value="Unassembled WGS sequence"/>
</dbReference>
<keyword evidence="4" id="KW-1185">Reference proteome</keyword>
<evidence type="ECO:0000259" key="2">
    <source>
        <dbReference type="Pfam" id="PF07179"/>
    </source>
</evidence>
<protein>
    <recommendedName>
        <fullName evidence="2">SseB protein N-terminal domain-containing protein</fullName>
    </recommendedName>
</protein>
<comment type="caution">
    <text evidence="3">The sequence shown here is derived from an EMBL/GenBank/DDBJ whole genome shotgun (WGS) entry which is preliminary data.</text>
</comment>
<dbReference type="RefSeq" id="WP_330798520.1">
    <property type="nucleotide sequence ID" value="NZ_JAZEWV010000025.1"/>
</dbReference>
<evidence type="ECO:0000256" key="1">
    <source>
        <dbReference type="SAM" id="MobiDB-lite"/>
    </source>
</evidence>
<dbReference type="Pfam" id="PF07179">
    <property type="entry name" value="SseB"/>
    <property type="match status" value="1"/>
</dbReference>
<feature type="compositionally biased region" description="Basic and acidic residues" evidence="1">
    <location>
        <begin position="191"/>
        <end position="208"/>
    </location>
</feature>
<accession>A0ABU7PH70</accession>
<sequence length="217" mass="22574">MTTAEHAGPRPGAAATGAPARRRTPNGIWLAAVRPAPVDDDETPDFGMPTDPVDAAVRRRVSEQGGAQGVLRALLGSPLYLPADRAGAAAAHAGGRMGYATVFSDPRHAPPGAPGLIAVTADWLLAALPETTALWINPEGDAPFCVFVDDLRTVAAEPAAVLFAERHRDGTDSAPRSAHGRVRRRSAISGEPRHGHAHDGPADHRVDAPRPVPLPGP</sequence>
<proteinExistence type="predicted"/>
<feature type="region of interest" description="Disordered" evidence="1">
    <location>
        <begin position="1"/>
        <end position="26"/>
    </location>
</feature>
<evidence type="ECO:0000313" key="4">
    <source>
        <dbReference type="Proteomes" id="UP001344658"/>
    </source>
</evidence>
<dbReference type="InterPro" id="IPR009839">
    <property type="entry name" value="SseB_N"/>
</dbReference>